<comment type="caution">
    <text evidence="2">The sequence shown here is derived from an EMBL/GenBank/DDBJ whole genome shotgun (WGS) entry which is preliminary data.</text>
</comment>
<dbReference type="PANTHER" id="PTHR24148">
    <property type="entry name" value="ANKYRIN REPEAT DOMAIN-CONTAINING PROTEIN 39 HOMOLOG-RELATED"/>
    <property type="match status" value="1"/>
</dbReference>
<dbReference type="Pfam" id="PF26639">
    <property type="entry name" value="Het-6_barrel"/>
    <property type="match status" value="1"/>
</dbReference>
<dbReference type="Pfam" id="PF06985">
    <property type="entry name" value="HET"/>
    <property type="match status" value="1"/>
</dbReference>
<accession>A0A8T9CIN8</accession>
<dbReference type="InterPro" id="IPR052895">
    <property type="entry name" value="HetReg/Transcr_Mod"/>
</dbReference>
<dbReference type="InterPro" id="IPR010730">
    <property type="entry name" value="HET"/>
</dbReference>
<gene>
    <name evidence="2" type="primary">het-6_16</name>
    <name evidence="2" type="ORF">LSUE1_G001716</name>
</gene>
<sequence length="757" mass="85393">MASSKNISLANCSSLFDKPPVSLLRPPRHHYQQLPSPRHIRLIEVLENPFGEFPRCHLEPCLFEEAPPYQALSYTWGDGKAVHTISLDGTCFGVTSNLHDFLSRFRWTRGPRYIWIDAICINQNDNHEKGTQIQMMGDIYHRAWNVVVWLGEAADAVEAIHLVRSLAQRMGNTSPFWLVHPFIRLVKFLTRGFQAVAPESLQSRAIALMDPAMRFFVKHQTSVPWWLIMRLITPISTAKQLFLRLLPESKYIGPEWSALIKLMRHPWHERVWVIQEVVFATSITIMYGSEQISWAEFQLVVEGLCSTWMPKEISTLTSAEKKFAQRSLPSEMIHIRQVGNMKSIESNSGIKQSLLDLLFRFSRCKSTVRRDKVFALMGLSHEAERDRMLFGGMLRLCPSLPTTIDYEKSDRDVFTEIAQNMLTREASAFRMPLDILPFSGIGHPNMEMRVANLPSWAPDWSCVPPAYTLAYHIGGEVYSYRASGKHSDPYVYNGPEGKALTLAATGIPVESQNLLGMMPGQTTSPYISIGPTRDSLVIKATAVGEVAHLGSTWDVDLENMDPSSCLLESILWRRDTVDLALKRAADPYPTGEVIPEAIWRTLIGNRTPNERPAPQLYQEHANTLEVIQQILKRRLTKNEFVGEVAKSLGQSYPDAMFGESIEEQILDSFSLPYATALSQCSLYRRFCVTNNGYMGLIPPGSQNGDLVCIIQGAQTPYVLRASMSGSSTAYRIVGECYVHGMMDGEMSEEEMNHVIIV</sequence>
<dbReference type="PANTHER" id="PTHR24148:SF64">
    <property type="entry name" value="HETEROKARYON INCOMPATIBILITY DOMAIN-CONTAINING PROTEIN"/>
    <property type="match status" value="1"/>
</dbReference>
<dbReference type="OrthoDB" id="2157530at2759"/>
<feature type="domain" description="Heterokaryon incompatibility" evidence="1">
    <location>
        <begin position="69"/>
        <end position="276"/>
    </location>
</feature>
<evidence type="ECO:0000313" key="2">
    <source>
        <dbReference type="EMBL" id="TVY83624.1"/>
    </source>
</evidence>
<name>A0A8T9CIN8_9HELO</name>
<reference evidence="2 3" key="1">
    <citation type="submission" date="2018-05" db="EMBL/GenBank/DDBJ databases">
        <title>Genome sequencing and assembly of the regulated plant pathogen Lachnellula willkommii and related sister species for the development of diagnostic species identification markers.</title>
        <authorList>
            <person name="Giroux E."/>
            <person name="Bilodeau G."/>
        </authorList>
    </citation>
    <scope>NUCLEOTIDE SEQUENCE [LARGE SCALE GENOMIC DNA]</scope>
    <source>
        <strain evidence="2 3">CBS 268.59</strain>
    </source>
</reference>
<evidence type="ECO:0000313" key="3">
    <source>
        <dbReference type="Proteomes" id="UP000469558"/>
    </source>
</evidence>
<proteinExistence type="predicted"/>
<organism evidence="2 3">
    <name type="scientific">Lachnellula suecica</name>
    <dbReference type="NCBI Taxonomy" id="602035"/>
    <lineage>
        <taxon>Eukaryota</taxon>
        <taxon>Fungi</taxon>
        <taxon>Dikarya</taxon>
        <taxon>Ascomycota</taxon>
        <taxon>Pezizomycotina</taxon>
        <taxon>Leotiomycetes</taxon>
        <taxon>Helotiales</taxon>
        <taxon>Lachnaceae</taxon>
        <taxon>Lachnellula</taxon>
    </lineage>
</organism>
<evidence type="ECO:0000259" key="1">
    <source>
        <dbReference type="Pfam" id="PF06985"/>
    </source>
</evidence>
<keyword evidence="3" id="KW-1185">Reference proteome</keyword>
<protein>
    <submittedName>
        <fullName evidence="2">Heterokaryon incompatibility protein 6 OR allele</fullName>
    </submittedName>
</protein>
<dbReference type="Proteomes" id="UP000469558">
    <property type="component" value="Unassembled WGS sequence"/>
</dbReference>
<dbReference type="EMBL" id="QGMK01000171">
    <property type="protein sequence ID" value="TVY83624.1"/>
    <property type="molecule type" value="Genomic_DNA"/>
</dbReference>
<dbReference type="AlphaFoldDB" id="A0A8T9CIN8"/>